<dbReference type="Pfam" id="PF05907">
    <property type="entry name" value="CXXC_Zn-b_euk"/>
    <property type="match status" value="1"/>
</dbReference>
<dbReference type="InterPro" id="IPR008584">
    <property type="entry name" value="CXXC_Zn-binding_euk"/>
</dbReference>
<gene>
    <name evidence="1" type="ORF">VitviT2T_023403</name>
</gene>
<organism evidence="1 2">
    <name type="scientific">Vitis vinifera</name>
    <name type="common">Grape</name>
    <dbReference type="NCBI Taxonomy" id="29760"/>
    <lineage>
        <taxon>Eukaryota</taxon>
        <taxon>Viridiplantae</taxon>
        <taxon>Streptophyta</taxon>
        <taxon>Embryophyta</taxon>
        <taxon>Tracheophyta</taxon>
        <taxon>Spermatophyta</taxon>
        <taxon>Magnoliopsida</taxon>
        <taxon>eudicotyledons</taxon>
        <taxon>Gunneridae</taxon>
        <taxon>Pentapetalae</taxon>
        <taxon>rosids</taxon>
        <taxon>Vitales</taxon>
        <taxon>Vitaceae</taxon>
        <taxon>Viteae</taxon>
        <taxon>Vitis</taxon>
    </lineage>
</organism>
<sequence length="78" mass="8903">MPKVMLIVSAEMRNIALLQPQASSDDTTINYFFRAECEQCDWVSLEEVCVSLKVKEKPTIGSRRRNHNNASLRVGYIT</sequence>
<accession>A0ABY9DDI0</accession>
<name>A0ABY9DDI0_VITVI</name>
<dbReference type="EMBL" id="CP126662">
    <property type="protein sequence ID" value="WKA05435.1"/>
    <property type="molecule type" value="Genomic_DNA"/>
</dbReference>
<dbReference type="Proteomes" id="UP001227230">
    <property type="component" value="Chromosome 15"/>
</dbReference>
<proteinExistence type="predicted"/>
<protein>
    <submittedName>
        <fullName evidence="1">Uncharacterized protein</fullName>
    </submittedName>
</protein>
<reference evidence="1 2" key="1">
    <citation type="journal article" date="2023" name="Hortic Res">
        <title>The complete reference genome for grapevine (Vitis vinifera L.) genetics and breeding.</title>
        <authorList>
            <person name="Shi X."/>
            <person name="Cao S."/>
            <person name="Wang X."/>
            <person name="Huang S."/>
            <person name="Wang Y."/>
            <person name="Liu Z."/>
            <person name="Liu W."/>
            <person name="Leng X."/>
            <person name="Peng Y."/>
            <person name="Wang N."/>
            <person name="Wang Y."/>
            <person name="Ma Z."/>
            <person name="Xu X."/>
            <person name="Zhang F."/>
            <person name="Xue H."/>
            <person name="Zhong H."/>
            <person name="Wang Y."/>
            <person name="Zhang K."/>
            <person name="Velt A."/>
            <person name="Avia K."/>
            <person name="Holtgrawe D."/>
            <person name="Grimplet J."/>
            <person name="Matus J.T."/>
            <person name="Ware D."/>
            <person name="Wu X."/>
            <person name="Wang H."/>
            <person name="Liu C."/>
            <person name="Fang Y."/>
            <person name="Rustenholz C."/>
            <person name="Cheng Z."/>
            <person name="Xiao H."/>
            <person name="Zhou Y."/>
        </authorList>
    </citation>
    <scope>NUCLEOTIDE SEQUENCE [LARGE SCALE GENOMIC DNA]</scope>
    <source>
        <strain evidence="2">cv. Pinot noir / PN40024</strain>
        <tissue evidence="1">Leaf</tissue>
    </source>
</reference>
<evidence type="ECO:0000313" key="1">
    <source>
        <dbReference type="EMBL" id="WKA05435.1"/>
    </source>
</evidence>
<keyword evidence="2" id="KW-1185">Reference proteome</keyword>
<evidence type="ECO:0000313" key="2">
    <source>
        <dbReference type="Proteomes" id="UP001227230"/>
    </source>
</evidence>